<comment type="similarity">
    <text evidence="1">Belongs to the NDRG family.</text>
</comment>
<evidence type="ECO:0000313" key="2">
    <source>
        <dbReference type="Proteomes" id="UP000038045"/>
    </source>
</evidence>
<dbReference type="AlphaFoldDB" id="A0A0N4ZA20"/>
<evidence type="ECO:0000256" key="1">
    <source>
        <dbReference type="ARBA" id="ARBA00005598"/>
    </source>
</evidence>
<name>A0A0N4ZA20_PARTI</name>
<dbReference type="Pfam" id="PF03096">
    <property type="entry name" value="Ndr"/>
    <property type="match status" value="1"/>
</dbReference>
<dbReference type="WBParaSite" id="PTRK_0000422800.1">
    <property type="protein sequence ID" value="PTRK_0000422800.1"/>
    <property type="gene ID" value="PTRK_0000422800"/>
</dbReference>
<evidence type="ECO:0000313" key="3">
    <source>
        <dbReference type="WBParaSite" id="PTRK_0000422800.1"/>
    </source>
</evidence>
<organism evidence="2 3">
    <name type="scientific">Parastrongyloides trichosuri</name>
    <name type="common">Possum-specific nematode worm</name>
    <dbReference type="NCBI Taxonomy" id="131310"/>
    <lineage>
        <taxon>Eukaryota</taxon>
        <taxon>Metazoa</taxon>
        <taxon>Ecdysozoa</taxon>
        <taxon>Nematoda</taxon>
        <taxon>Chromadorea</taxon>
        <taxon>Rhabditida</taxon>
        <taxon>Tylenchina</taxon>
        <taxon>Panagrolaimomorpha</taxon>
        <taxon>Strongyloidoidea</taxon>
        <taxon>Strongyloididae</taxon>
        <taxon>Parastrongyloides</taxon>
    </lineage>
</organism>
<dbReference type="InterPro" id="IPR004142">
    <property type="entry name" value="NDRG"/>
</dbReference>
<keyword evidence="2" id="KW-1185">Reference proteome</keyword>
<dbReference type="Proteomes" id="UP000038045">
    <property type="component" value="Unplaced"/>
</dbReference>
<dbReference type="PANTHER" id="PTHR11034">
    <property type="entry name" value="N-MYC DOWNSTREAM REGULATED"/>
    <property type="match status" value="1"/>
</dbReference>
<dbReference type="InterPro" id="IPR029058">
    <property type="entry name" value="AB_hydrolase_fold"/>
</dbReference>
<accession>A0A0N4ZA20</accession>
<protein>
    <submittedName>
        <fullName evidence="3">Protein NDRG3</fullName>
    </submittedName>
</protein>
<reference evidence="3" key="1">
    <citation type="submission" date="2017-02" db="UniProtKB">
        <authorList>
            <consortium name="WormBaseParasite"/>
        </authorList>
    </citation>
    <scope>IDENTIFICATION</scope>
</reference>
<dbReference type="Gene3D" id="3.40.50.1820">
    <property type="entry name" value="alpha/beta hydrolase"/>
    <property type="match status" value="1"/>
</dbReference>
<proteinExistence type="inferred from homology"/>
<dbReference type="SUPFAM" id="SSF53474">
    <property type="entry name" value="alpha/beta-Hydrolases"/>
    <property type="match status" value="1"/>
</dbReference>
<sequence length="341" mass="38660">MNSVEMGTFPLVQDADFNNEVQDIEETVNTTFGPVKVTIYGDRNKLPIVTFHDIGLDSELNFQNFFQFGTIAEFSREFCVYNINAPGQHSDAEPLEATYQFPTMDGLARIVECVVDHFNFKEFIGLGVGAGANVLLRYALHNQKKLISLILINCDPSTAGWVEWGYQKVNINYLRNKGMTPFTVDYLMWHHFGKRLDECNPDIVRQYRALFHNISHPENVAAYIESFLNRTPIQFSRDGSNGPKLSVPVMQIVGARSPFIEQTLIVNQNLDPGHSEWIKFQDSCGLVLDDSPEKVAESMILFLQGIGYLTRINVRELVKQMSNARNGIRPASDTHFLTLDE</sequence>